<comment type="caution">
    <text evidence="4">The sequence shown here is derived from an EMBL/GenBank/DDBJ whole genome shotgun (WGS) entry which is preliminary data.</text>
</comment>
<organism evidence="4 5">
    <name type="scientific">Vibrio gelatinilyticus</name>
    <dbReference type="NCBI Taxonomy" id="2893468"/>
    <lineage>
        <taxon>Bacteria</taxon>
        <taxon>Pseudomonadati</taxon>
        <taxon>Pseudomonadota</taxon>
        <taxon>Gammaproteobacteria</taxon>
        <taxon>Vibrionales</taxon>
        <taxon>Vibrionaceae</taxon>
        <taxon>Vibrio</taxon>
    </lineage>
</organism>
<evidence type="ECO:0000256" key="2">
    <source>
        <dbReference type="ARBA" id="ARBA00022963"/>
    </source>
</evidence>
<evidence type="ECO:0000313" key="4">
    <source>
        <dbReference type="EMBL" id="MCJ2377478.1"/>
    </source>
</evidence>
<dbReference type="Gene3D" id="3.40.50.1820">
    <property type="entry name" value="alpha/beta hydrolase"/>
    <property type="match status" value="1"/>
</dbReference>
<evidence type="ECO:0000256" key="3">
    <source>
        <dbReference type="ARBA" id="ARBA00023098"/>
    </source>
</evidence>
<protein>
    <submittedName>
        <fullName evidence="4">Dienelactone hydrolase family protein</fullName>
    </submittedName>
</protein>
<sequence>MNFSTITKPQPILKKIVVLSALFLTLQTPPVIGEILTTDTIENIELEIRRPDDDTYPLIIFSHGMGGCPADYSGIQGRLANAGYIVVAPKHADCISGSTTPDTPWRTPEKWTEHTNNNRRDDIHTVLDALPHSKYAQYIETFKQVGCAGHSMGGYTCMGLSGGWDSWKRIEINSVALLSPWNKPYAVQGRMSSIRNVKTLYQGGSKDRPISTGLIEPNGTFDKTKPSKYLQIFKRARHSSWTDGALAKRFHEQMSYYIISFFDFSLKNNPKEKLEVLNSQITELRFEH</sequence>
<evidence type="ECO:0000256" key="1">
    <source>
        <dbReference type="ARBA" id="ARBA00022801"/>
    </source>
</evidence>
<accession>A0A9X1WBD9</accession>
<dbReference type="AlphaFoldDB" id="A0A9X1WBD9"/>
<dbReference type="Pfam" id="PF03403">
    <property type="entry name" value="PAF-AH_p_II"/>
    <property type="match status" value="1"/>
</dbReference>
<keyword evidence="2" id="KW-0442">Lipid degradation</keyword>
<keyword evidence="1 4" id="KW-0378">Hydrolase</keyword>
<dbReference type="GO" id="GO:0003847">
    <property type="term" value="F:1-alkyl-2-acetylglycerophosphocholine esterase activity"/>
    <property type="evidence" value="ECO:0007669"/>
    <property type="project" value="TreeGrafter"/>
</dbReference>
<name>A0A9X1WBD9_9VIBR</name>
<proteinExistence type="predicted"/>
<dbReference type="EMBL" id="JAJNNZ010000008">
    <property type="protein sequence ID" value="MCJ2377478.1"/>
    <property type="molecule type" value="Genomic_DNA"/>
</dbReference>
<gene>
    <name evidence="4" type="ORF">LNL84_11610</name>
</gene>
<dbReference type="GO" id="GO:0016042">
    <property type="term" value="P:lipid catabolic process"/>
    <property type="evidence" value="ECO:0007669"/>
    <property type="project" value="UniProtKB-KW"/>
</dbReference>
<keyword evidence="5" id="KW-1185">Reference proteome</keyword>
<dbReference type="Proteomes" id="UP001139488">
    <property type="component" value="Unassembled WGS sequence"/>
</dbReference>
<dbReference type="PANTHER" id="PTHR10272:SF0">
    <property type="entry name" value="PLATELET-ACTIVATING FACTOR ACETYLHYDROLASE"/>
    <property type="match status" value="1"/>
</dbReference>
<keyword evidence="3" id="KW-0443">Lipid metabolism</keyword>
<evidence type="ECO:0000313" key="5">
    <source>
        <dbReference type="Proteomes" id="UP001139488"/>
    </source>
</evidence>
<reference evidence="4" key="1">
    <citation type="submission" date="2021-11" db="EMBL/GenBank/DDBJ databases">
        <title>Vibrio ZSDE26 sp. nov. and Vibrio ZSDZ34 sp. nov., isolated from coastal seawater in Qingdao.</title>
        <authorList>
            <person name="Zhang P."/>
        </authorList>
    </citation>
    <scope>NUCLEOTIDE SEQUENCE</scope>
    <source>
        <strain evidence="4">ZSDZ34</strain>
    </source>
</reference>
<dbReference type="RefSeq" id="WP_244357468.1">
    <property type="nucleotide sequence ID" value="NZ_JAJNNZ010000008.1"/>
</dbReference>
<dbReference type="SUPFAM" id="SSF53474">
    <property type="entry name" value="alpha/beta-Hydrolases"/>
    <property type="match status" value="1"/>
</dbReference>
<dbReference type="PANTHER" id="PTHR10272">
    <property type="entry name" value="PLATELET-ACTIVATING FACTOR ACETYLHYDROLASE"/>
    <property type="match status" value="1"/>
</dbReference>
<dbReference type="InterPro" id="IPR029058">
    <property type="entry name" value="AB_hydrolase_fold"/>
</dbReference>